<evidence type="ECO:0000256" key="1">
    <source>
        <dbReference type="SAM" id="Phobius"/>
    </source>
</evidence>
<keyword evidence="4" id="KW-1185">Reference proteome</keyword>
<dbReference type="PANTHER" id="PTHR46599">
    <property type="entry name" value="PIGGYBAC TRANSPOSABLE ELEMENT-DERIVED PROTEIN 4"/>
    <property type="match status" value="1"/>
</dbReference>
<dbReference type="AlphaFoldDB" id="A0A6G0VI17"/>
<dbReference type="EMBL" id="VUJU01017081">
    <property type="protein sequence ID" value="KAF0685398.1"/>
    <property type="molecule type" value="Genomic_DNA"/>
</dbReference>
<proteinExistence type="predicted"/>
<feature type="domain" description="PiggyBac transposable element-derived protein" evidence="2">
    <location>
        <begin position="66"/>
        <end position="129"/>
    </location>
</feature>
<dbReference type="Pfam" id="PF13843">
    <property type="entry name" value="DDE_Tnp_1_7"/>
    <property type="match status" value="2"/>
</dbReference>
<organism evidence="3 4">
    <name type="scientific">Aphis craccivora</name>
    <name type="common">Cowpea aphid</name>
    <dbReference type="NCBI Taxonomy" id="307492"/>
    <lineage>
        <taxon>Eukaryota</taxon>
        <taxon>Metazoa</taxon>
        <taxon>Ecdysozoa</taxon>
        <taxon>Arthropoda</taxon>
        <taxon>Hexapoda</taxon>
        <taxon>Insecta</taxon>
        <taxon>Pterygota</taxon>
        <taxon>Neoptera</taxon>
        <taxon>Paraneoptera</taxon>
        <taxon>Hemiptera</taxon>
        <taxon>Sternorrhyncha</taxon>
        <taxon>Aphidomorpha</taxon>
        <taxon>Aphidoidea</taxon>
        <taxon>Aphididae</taxon>
        <taxon>Aphidini</taxon>
        <taxon>Aphis</taxon>
        <taxon>Aphis</taxon>
    </lineage>
</organism>
<keyword evidence="1" id="KW-0472">Membrane</keyword>
<dbReference type="InterPro" id="IPR029526">
    <property type="entry name" value="PGBD"/>
</dbReference>
<sequence length="274" mass="31614">MDPDTINDLLDGIQESNHTSSDSDNISEHSIGIANDEWRYDTNSVPHTFEFTGNPGLQCNLLNDEPYNYFYIFFDDELYNIIVTCINTRANNIINNGLKQNSNLGRWKDIDVDEFKKFIGLTIIMGFLKFLTLLVVDMKIFCAAYVFTIQLRFRQYNPSKAHKYGINFFELCTYDGFVLDLVIYKGKGTIENDTPFTFGIVDKLMSNYFGKGHTSYMDNYYYNSIPLTKYLLENNTNVVGTLRKNWKENPKEIMNANLKKGEAIHAENGNIHVL</sequence>
<evidence type="ECO:0000313" key="4">
    <source>
        <dbReference type="Proteomes" id="UP000478052"/>
    </source>
</evidence>
<dbReference type="Proteomes" id="UP000478052">
    <property type="component" value="Unassembled WGS sequence"/>
</dbReference>
<name>A0A6G0VI17_APHCR</name>
<protein>
    <recommendedName>
        <fullName evidence="2">PiggyBac transposable element-derived protein domain-containing protein</fullName>
    </recommendedName>
</protein>
<evidence type="ECO:0000259" key="2">
    <source>
        <dbReference type="Pfam" id="PF13843"/>
    </source>
</evidence>
<keyword evidence="1" id="KW-0812">Transmembrane</keyword>
<reference evidence="3 4" key="1">
    <citation type="submission" date="2019-08" db="EMBL/GenBank/DDBJ databases">
        <title>Whole genome of Aphis craccivora.</title>
        <authorList>
            <person name="Voronova N.V."/>
            <person name="Shulinski R.S."/>
            <person name="Bandarenka Y.V."/>
            <person name="Zhorov D.G."/>
            <person name="Warner D."/>
        </authorList>
    </citation>
    <scope>NUCLEOTIDE SEQUENCE [LARGE SCALE GENOMIC DNA]</scope>
    <source>
        <strain evidence="3">180601</strain>
        <tissue evidence="3">Whole Body</tissue>
    </source>
</reference>
<keyword evidence="1" id="KW-1133">Transmembrane helix</keyword>
<comment type="caution">
    <text evidence="3">The sequence shown here is derived from an EMBL/GenBank/DDBJ whole genome shotgun (WGS) entry which is preliminary data.</text>
</comment>
<gene>
    <name evidence="3" type="ORF">FWK35_00035751</name>
</gene>
<evidence type="ECO:0000313" key="3">
    <source>
        <dbReference type="EMBL" id="KAF0685398.1"/>
    </source>
</evidence>
<feature type="domain" description="PiggyBac transposable element-derived protein" evidence="2">
    <location>
        <begin position="146"/>
        <end position="273"/>
    </location>
</feature>
<dbReference type="PANTHER" id="PTHR46599:SF3">
    <property type="entry name" value="PIGGYBAC TRANSPOSABLE ELEMENT-DERIVED PROTEIN 4"/>
    <property type="match status" value="1"/>
</dbReference>
<accession>A0A6G0VI17</accession>
<feature type="transmembrane region" description="Helical" evidence="1">
    <location>
        <begin position="118"/>
        <end position="147"/>
    </location>
</feature>
<dbReference type="OrthoDB" id="6600397at2759"/>